<name>A0A7W9UV39_9ACTN</name>
<organism evidence="1 2">
    <name type="scientific">Streptomyces echinatus</name>
    <dbReference type="NCBI Taxonomy" id="67293"/>
    <lineage>
        <taxon>Bacteria</taxon>
        <taxon>Bacillati</taxon>
        <taxon>Actinomycetota</taxon>
        <taxon>Actinomycetes</taxon>
        <taxon>Kitasatosporales</taxon>
        <taxon>Streptomycetaceae</taxon>
        <taxon>Streptomyces</taxon>
    </lineage>
</organism>
<protein>
    <submittedName>
        <fullName evidence="1">Uncharacterized protein</fullName>
    </submittedName>
</protein>
<dbReference type="EMBL" id="JACHJK010000024">
    <property type="protein sequence ID" value="MBB5932283.1"/>
    <property type="molecule type" value="Genomic_DNA"/>
</dbReference>
<sequence>MTDREQMPIDWINYLKQRMAEREHEITHNLLQVSDYPPLPECPDCDVQPTQITDRTADIGDDGLLVDFTPCGHRFKVPASELLRG</sequence>
<dbReference type="RefSeq" id="WP_184974418.1">
    <property type="nucleotide sequence ID" value="NZ_BAAAWF010000065.1"/>
</dbReference>
<reference evidence="1 2" key="1">
    <citation type="submission" date="2020-08" db="EMBL/GenBank/DDBJ databases">
        <title>Genomic Encyclopedia of Type Strains, Phase III (KMG-III): the genomes of soil and plant-associated and newly described type strains.</title>
        <authorList>
            <person name="Whitman W."/>
        </authorList>
    </citation>
    <scope>NUCLEOTIDE SEQUENCE [LARGE SCALE GENOMIC DNA]</scope>
    <source>
        <strain evidence="1 2">CECT 3313</strain>
    </source>
</reference>
<evidence type="ECO:0000313" key="1">
    <source>
        <dbReference type="EMBL" id="MBB5932283.1"/>
    </source>
</evidence>
<evidence type="ECO:0000313" key="2">
    <source>
        <dbReference type="Proteomes" id="UP000585836"/>
    </source>
</evidence>
<gene>
    <name evidence="1" type="ORF">FHS34_007793</name>
</gene>
<accession>A0A7W9UV39</accession>
<dbReference type="Proteomes" id="UP000585836">
    <property type="component" value="Unassembled WGS sequence"/>
</dbReference>
<keyword evidence="2" id="KW-1185">Reference proteome</keyword>
<comment type="caution">
    <text evidence="1">The sequence shown here is derived from an EMBL/GenBank/DDBJ whole genome shotgun (WGS) entry which is preliminary data.</text>
</comment>
<proteinExistence type="predicted"/>
<dbReference type="AlphaFoldDB" id="A0A7W9UV39"/>